<keyword evidence="5" id="KW-1185">Reference proteome</keyword>
<evidence type="ECO:0000256" key="2">
    <source>
        <dbReference type="ARBA" id="ARBA00023125"/>
    </source>
</evidence>
<dbReference type="Pfam" id="PF00216">
    <property type="entry name" value="Bac_DNA_binding"/>
    <property type="match status" value="1"/>
</dbReference>
<name>A0A1L6MW21_9BACT</name>
<dbReference type="STRING" id="1882918.BCY86_02750"/>
<dbReference type="GO" id="GO:0003677">
    <property type="term" value="F:DNA binding"/>
    <property type="evidence" value="ECO:0007669"/>
    <property type="project" value="UniProtKB-KW"/>
</dbReference>
<dbReference type="InterPro" id="IPR000119">
    <property type="entry name" value="Hist_DNA-bd"/>
</dbReference>
<dbReference type="SUPFAM" id="SSF47729">
    <property type="entry name" value="IHF-like DNA-binding proteins"/>
    <property type="match status" value="1"/>
</dbReference>
<evidence type="ECO:0000256" key="1">
    <source>
        <dbReference type="ARBA" id="ARBA00010529"/>
    </source>
</evidence>
<keyword evidence="2" id="KW-0238">DNA-binding</keyword>
<dbReference type="RefSeq" id="WP_075276358.1">
    <property type="nucleotide sequence ID" value="NZ_CP016908.1"/>
</dbReference>
<dbReference type="Gene3D" id="4.10.520.10">
    <property type="entry name" value="IHF-like DNA-binding proteins"/>
    <property type="match status" value="1"/>
</dbReference>
<sequence length="106" mass="12002">MTKSELIQAIAARSEMMRSRAELIVNAIFDAMLESLKRGEGIEIRGFGSFSIRSYKLYPGRNPRTGASVVVQAKRLPFFRMGKDLRQRVQQSHFLKKGTSKENPSP</sequence>
<evidence type="ECO:0000313" key="5">
    <source>
        <dbReference type="Proteomes" id="UP000185544"/>
    </source>
</evidence>
<dbReference type="PANTHER" id="PTHR33175">
    <property type="entry name" value="DNA-BINDING PROTEIN HU"/>
    <property type="match status" value="1"/>
</dbReference>
<dbReference type="InterPro" id="IPR010992">
    <property type="entry name" value="IHF-like_DNA-bd_dom_sf"/>
</dbReference>
<evidence type="ECO:0000313" key="4">
    <source>
        <dbReference type="EMBL" id="APR99711.1"/>
    </source>
</evidence>
<dbReference type="CDD" id="cd13836">
    <property type="entry name" value="IHF_B"/>
    <property type="match status" value="1"/>
</dbReference>
<dbReference type="OrthoDB" id="9804203at2"/>
<dbReference type="SMART" id="SM00411">
    <property type="entry name" value="BHL"/>
    <property type="match status" value="1"/>
</dbReference>
<comment type="similarity">
    <text evidence="1 3">Belongs to the bacterial histone-like protein family.</text>
</comment>
<protein>
    <submittedName>
        <fullName evidence="4">Integration host factor</fullName>
    </submittedName>
</protein>
<accession>A0A1L6MW21</accession>
<organism evidence="4 5">
    <name type="scientific">Pajaroellobacter abortibovis</name>
    <dbReference type="NCBI Taxonomy" id="1882918"/>
    <lineage>
        <taxon>Bacteria</taxon>
        <taxon>Pseudomonadati</taxon>
        <taxon>Myxococcota</taxon>
        <taxon>Polyangia</taxon>
        <taxon>Polyangiales</taxon>
        <taxon>Polyangiaceae</taxon>
    </lineage>
</organism>
<gene>
    <name evidence="4" type="ORF">BCY86_02750</name>
</gene>
<dbReference type="GO" id="GO:0005829">
    <property type="term" value="C:cytosol"/>
    <property type="evidence" value="ECO:0007669"/>
    <property type="project" value="TreeGrafter"/>
</dbReference>
<dbReference type="PRINTS" id="PR01727">
    <property type="entry name" value="DNABINDINGHU"/>
</dbReference>
<proteinExistence type="inferred from homology"/>
<reference evidence="4 5" key="1">
    <citation type="submission" date="2016-08" db="EMBL/GenBank/DDBJ databases">
        <title>Identification and validation of antigenic proteins from Pajaroellobacter abortibovis using de-novo genome sequence assembly and reverse vaccinology.</title>
        <authorList>
            <person name="Welly B.T."/>
            <person name="Miller M.R."/>
            <person name="Stott J.L."/>
            <person name="Blanchard M.T."/>
            <person name="Islas-Trejo A.D."/>
            <person name="O'Rourke S.M."/>
            <person name="Young A.E."/>
            <person name="Medrano J.F."/>
            <person name="Van Eenennaam A.L."/>
        </authorList>
    </citation>
    <scope>NUCLEOTIDE SEQUENCE [LARGE SCALE GENOMIC DNA]</scope>
    <source>
        <strain evidence="4 5">BTF92-0548A/99-0131</strain>
    </source>
</reference>
<dbReference type="KEGG" id="pabo:BCY86_02750"/>
<dbReference type="PANTHER" id="PTHR33175:SF5">
    <property type="entry name" value="INTEGRATION HOST FACTOR SUBUNIT BETA"/>
    <property type="match status" value="1"/>
</dbReference>
<dbReference type="GO" id="GO:0030527">
    <property type="term" value="F:structural constituent of chromatin"/>
    <property type="evidence" value="ECO:0007669"/>
    <property type="project" value="InterPro"/>
</dbReference>
<dbReference type="AlphaFoldDB" id="A0A1L6MW21"/>
<evidence type="ECO:0000256" key="3">
    <source>
        <dbReference type="RuleBase" id="RU003939"/>
    </source>
</evidence>
<dbReference type="Proteomes" id="UP000185544">
    <property type="component" value="Chromosome"/>
</dbReference>
<dbReference type="EMBL" id="CP016908">
    <property type="protein sequence ID" value="APR99711.1"/>
    <property type="molecule type" value="Genomic_DNA"/>
</dbReference>